<dbReference type="CDD" id="cd00093">
    <property type="entry name" value="HTH_XRE"/>
    <property type="match status" value="1"/>
</dbReference>
<protein>
    <submittedName>
        <fullName evidence="2">Helix-turn-helix domain-containing protein</fullName>
    </submittedName>
</protein>
<feature type="domain" description="HTH cro/C1-type" evidence="1">
    <location>
        <begin position="47"/>
        <end position="101"/>
    </location>
</feature>
<organism evidence="2 3">
    <name type="scientific">Paraburkholderia tagetis</name>
    <dbReference type="NCBI Taxonomy" id="2913261"/>
    <lineage>
        <taxon>Bacteria</taxon>
        <taxon>Pseudomonadati</taxon>
        <taxon>Pseudomonadota</taxon>
        <taxon>Betaproteobacteria</taxon>
        <taxon>Burkholderiales</taxon>
        <taxon>Burkholderiaceae</taxon>
        <taxon>Paraburkholderia</taxon>
    </lineage>
</organism>
<name>A0A9X1RQV9_9BURK</name>
<dbReference type="InterPro" id="IPR001387">
    <property type="entry name" value="Cro/C1-type_HTH"/>
</dbReference>
<accession>A0A9X1RQV9</accession>
<evidence type="ECO:0000313" key="3">
    <source>
        <dbReference type="Proteomes" id="UP001139308"/>
    </source>
</evidence>
<dbReference type="SMART" id="SM00530">
    <property type="entry name" value="HTH_XRE"/>
    <property type="match status" value="1"/>
</dbReference>
<evidence type="ECO:0000259" key="1">
    <source>
        <dbReference type="PROSITE" id="PS50943"/>
    </source>
</evidence>
<comment type="caution">
    <text evidence="2">The sequence shown here is derived from an EMBL/GenBank/DDBJ whole genome shotgun (WGS) entry which is preliminary data.</text>
</comment>
<dbReference type="SUPFAM" id="SSF47413">
    <property type="entry name" value="lambda repressor-like DNA-binding domains"/>
    <property type="match status" value="1"/>
</dbReference>
<dbReference type="PANTHER" id="PTHR35010:SF4">
    <property type="entry name" value="BLL5781 PROTEIN"/>
    <property type="match status" value="1"/>
</dbReference>
<dbReference type="RefSeq" id="WP_238464107.1">
    <property type="nucleotide sequence ID" value="NZ_JAKLJA010000008.1"/>
</dbReference>
<dbReference type="GO" id="GO:0003677">
    <property type="term" value="F:DNA binding"/>
    <property type="evidence" value="ECO:0007669"/>
    <property type="project" value="InterPro"/>
</dbReference>
<reference evidence="2" key="1">
    <citation type="submission" date="2022-01" db="EMBL/GenBank/DDBJ databases">
        <title>Genome sequence and assembly of Parabukholderia sp. RG36.</title>
        <authorList>
            <person name="Chhetri G."/>
        </authorList>
    </citation>
    <scope>NUCLEOTIDE SEQUENCE</scope>
    <source>
        <strain evidence="2">RG36</strain>
    </source>
</reference>
<keyword evidence="3" id="KW-1185">Reference proteome</keyword>
<dbReference type="InterPro" id="IPR010982">
    <property type="entry name" value="Lambda_DNA-bd_dom_sf"/>
</dbReference>
<dbReference type="EMBL" id="JAKLJA010000008">
    <property type="protein sequence ID" value="MCG5074247.1"/>
    <property type="molecule type" value="Genomic_DNA"/>
</dbReference>
<proteinExistence type="predicted"/>
<dbReference type="Gene3D" id="3.30.450.180">
    <property type="match status" value="1"/>
</dbReference>
<dbReference type="InterPro" id="IPR041413">
    <property type="entry name" value="MLTR_LBD"/>
</dbReference>
<evidence type="ECO:0000313" key="2">
    <source>
        <dbReference type="EMBL" id="MCG5074247.1"/>
    </source>
</evidence>
<dbReference type="PROSITE" id="PS50943">
    <property type="entry name" value="HTH_CROC1"/>
    <property type="match status" value="1"/>
</dbReference>
<dbReference type="AlphaFoldDB" id="A0A9X1RQV9"/>
<dbReference type="Proteomes" id="UP001139308">
    <property type="component" value="Unassembled WGS sequence"/>
</dbReference>
<gene>
    <name evidence="2" type="ORF">L5014_12890</name>
</gene>
<dbReference type="Gene3D" id="1.10.260.40">
    <property type="entry name" value="lambda repressor-like DNA-binding domains"/>
    <property type="match status" value="1"/>
</dbReference>
<sequence length="299" mass="32728">MITSRVIDRTRGFARIGAMNTPANAFVAPSIVQPASGSTRRSVGELLREWRLRRRMSQMLLANEAEISTRHLSFVESGRSLPSREMVMHLAERLDVPLRERNALLVAAGYAPLYRERALDDPQLAAAREAVELVLRGHEPYPALAVDRHWNIVAANAALAPLVGDASPTLPAAPVNALRLSLHPEGVAPRIVNWHAWRAHLLARLQRQIEASADPVLVALHDELAAYPAPPHASAADTEPVQHLIAVPLRIRTALGELSFYSTTTVFGTPVDITLSELAIEAFFPADAQTAQMLRAQSF</sequence>
<dbReference type="PANTHER" id="PTHR35010">
    <property type="entry name" value="BLL4672 PROTEIN-RELATED"/>
    <property type="match status" value="1"/>
</dbReference>
<dbReference type="Pfam" id="PF13560">
    <property type="entry name" value="HTH_31"/>
    <property type="match status" value="1"/>
</dbReference>
<dbReference type="Pfam" id="PF17765">
    <property type="entry name" value="MLTR_LBD"/>
    <property type="match status" value="1"/>
</dbReference>